<reference evidence="3" key="1">
    <citation type="submission" date="2023-07" db="EMBL/GenBank/DDBJ databases">
        <authorList>
            <person name="Colorado M.A."/>
            <person name="Villamil L.M."/>
            <person name="Melo J.F."/>
            <person name="Rodriguez J.A."/>
            <person name="Ruiz R.Y."/>
        </authorList>
    </citation>
    <scope>NUCLEOTIDE SEQUENCE [LARGE SCALE GENOMIC DNA]</scope>
    <source>
        <strain evidence="3">C33</strain>
    </source>
</reference>
<dbReference type="RefSeq" id="WP_320314629.1">
    <property type="nucleotide sequence ID" value="NZ_JAVIKH010000028.1"/>
</dbReference>
<organism evidence="2 3">
    <name type="scientific">Candidatus Cetobacterium colombiensis</name>
    <dbReference type="NCBI Taxonomy" id="3073100"/>
    <lineage>
        <taxon>Bacteria</taxon>
        <taxon>Fusobacteriati</taxon>
        <taxon>Fusobacteriota</taxon>
        <taxon>Fusobacteriia</taxon>
        <taxon>Fusobacteriales</taxon>
        <taxon>Fusobacteriaceae</taxon>
        <taxon>Cetobacterium</taxon>
    </lineage>
</organism>
<evidence type="ECO:0000256" key="1">
    <source>
        <dbReference type="SAM" id="Coils"/>
    </source>
</evidence>
<keyword evidence="1" id="KW-0175">Coiled coil</keyword>
<comment type="caution">
    <text evidence="2">The sequence shown here is derived from an EMBL/GenBank/DDBJ whole genome shotgun (WGS) entry which is preliminary data.</text>
</comment>
<feature type="coiled-coil region" evidence="1">
    <location>
        <begin position="167"/>
        <end position="194"/>
    </location>
</feature>
<keyword evidence="3" id="KW-1185">Reference proteome</keyword>
<name>A0ABU4WCP4_9FUSO</name>
<dbReference type="EMBL" id="JAVIKH010000028">
    <property type="protein sequence ID" value="MDX8337286.1"/>
    <property type="molecule type" value="Genomic_DNA"/>
</dbReference>
<sequence>MEKVYLTNSNFEKVLSSFKGYTEKYNFILTKIGGGLDESSIFSDGEKNQILLNKNFILKYEEFYKNNELALNKQIFRTNIEDPYKLYNSLPAYHKSSECENLKKDYENFIIDRKIPLELLDSYTEWLKQNKNLYSKNRETFDLIHLKKWGEKIDFPEHEEYKNSGSKEILLDNIEELRAEIDELTIKNVEEKDRSEFKNKIKYSSLSKKDDKEIQSSIIRKYKKVLLKIHKLKMDIIKCLLTTYINKNNDGCNVDILKKIGFRACSCCHK</sequence>
<evidence type="ECO:0000313" key="2">
    <source>
        <dbReference type="EMBL" id="MDX8337286.1"/>
    </source>
</evidence>
<evidence type="ECO:0000313" key="3">
    <source>
        <dbReference type="Proteomes" id="UP001279681"/>
    </source>
</evidence>
<proteinExistence type="predicted"/>
<accession>A0ABU4WCP4</accession>
<gene>
    <name evidence="2" type="ORF">RFV38_12405</name>
</gene>
<protein>
    <submittedName>
        <fullName evidence="2">Uncharacterized protein</fullName>
    </submittedName>
</protein>
<dbReference type="Proteomes" id="UP001279681">
    <property type="component" value="Unassembled WGS sequence"/>
</dbReference>